<feature type="transmembrane region" description="Helical" evidence="7">
    <location>
        <begin position="84"/>
        <end position="102"/>
    </location>
</feature>
<evidence type="ECO:0000256" key="4">
    <source>
        <dbReference type="ARBA" id="ARBA00022692"/>
    </source>
</evidence>
<dbReference type="CDD" id="cd06261">
    <property type="entry name" value="TM_PBP2"/>
    <property type="match status" value="1"/>
</dbReference>
<feature type="transmembrane region" description="Helical" evidence="7">
    <location>
        <begin position="233"/>
        <end position="255"/>
    </location>
</feature>
<dbReference type="OrthoDB" id="9786413at2"/>
<dbReference type="SUPFAM" id="SSF161098">
    <property type="entry name" value="MetI-like"/>
    <property type="match status" value="1"/>
</dbReference>
<accession>A0A098QU28</accession>
<feature type="transmembrane region" description="Helical" evidence="7">
    <location>
        <begin position="12"/>
        <end position="36"/>
    </location>
</feature>
<feature type="transmembrane region" description="Helical" evidence="7">
    <location>
        <begin position="176"/>
        <end position="196"/>
    </location>
</feature>
<keyword evidence="5 7" id="KW-1133">Transmembrane helix</keyword>
<dbReference type="Pfam" id="PF00528">
    <property type="entry name" value="BPD_transp_1"/>
    <property type="match status" value="1"/>
</dbReference>
<comment type="caution">
    <text evidence="9">The sequence shown here is derived from an EMBL/GenBank/DDBJ whole genome shotgun (WGS) entry which is preliminary data.</text>
</comment>
<evidence type="ECO:0000256" key="5">
    <source>
        <dbReference type="ARBA" id="ARBA00022989"/>
    </source>
</evidence>
<proteinExistence type="inferred from homology"/>
<dbReference type="Gene3D" id="1.10.3720.10">
    <property type="entry name" value="MetI-like"/>
    <property type="match status" value="1"/>
</dbReference>
<evidence type="ECO:0000256" key="3">
    <source>
        <dbReference type="ARBA" id="ARBA00022475"/>
    </source>
</evidence>
<dbReference type="GO" id="GO:0055085">
    <property type="term" value="P:transmembrane transport"/>
    <property type="evidence" value="ECO:0007669"/>
    <property type="project" value="InterPro"/>
</dbReference>
<sequence length="365" mass="40759">MSDKSDSPVQRILSWVARLVVSFAVPLLVFVVLYFGFLFLRDSNAPQIVITISAIIWGVGGAAALYWVTNWVIQRTNGIWRKRLTPFMFVGPAIAILGWYLMLPTLRSFYLSFFDRVSENFVGLDNYIYVFTDPTMQTAFVNNLLWLVVGTGGSVLLGLIIALLADRSGFEKVAKAFIFAPMAISFVGAGVIWKFIYAYQPPGYEQIGLLNAIVTSFGGDPQNWIVMRPWNNIFLIFILIWLQTGFAMVVLSAAIKTVPNELLEAGRIDGAGEIRIITSIIVPSIKGSIVTVSTTILLITLKIFDIVYSMTNGLYGTEVLASQQYKQMFKFLHYGRGSAIAIIILLAVTPVIWYNLKQFGKREVF</sequence>
<organism evidence="9 10">
    <name type="scientific">Spirochaeta lutea</name>
    <dbReference type="NCBI Taxonomy" id="1480694"/>
    <lineage>
        <taxon>Bacteria</taxon>
        <taxon>Pseudomonadati</taxon>
        <taxon>Spirochaetota</taxon>
        <taxon>Spirochaetia</taxon>
        <taxon>Spirochaetales</taxon>
        <taxon>Spirochaetaceae</taxon>
        <taxon>Spirochaeta</taxon>
    </lineage>
</organism>
<dbReference type="STRING" id="1480694.DC28_12360"/>
<keyword evidence="10" id="KW-1185">Reference proteome</keyword>
<dbReference type="eggNOG" id="COG1175">
    <property type="taxonomic scope" value="Bacteria"/>
</dbReference>
<evidence type="ECO:0000313" key="10">
    <source>
        <dbReference type="Proteomes" id="UP000029692"/>
    </source>
</evidence>
<keyword evidence="3" id="KW-1003">Cell membrane</keyword>
<evidence type="ECO:0000256" key="1">
    <source>
        <dbReference type="ARBA" id="ARBA00004651"/>
    </source>
</evidence>
<dbReference type="EMBL" id="JNUP01000067">
    <property type="protein sequence ID" value="KGE71239.1"/>
    <property type="molecule type" value="Genomic_DNA"/>
</dbReference>
<evidence type="ECO:0000256" key="2">
    <source>
        <dbReference type="ARBA" id="ARBA00022448"/>
    </source>
</evidence>
<dbReference type="PANTHER" id="PTHR30193">
    <property type="entry name" value="ABC TRANSPORTER PERMEASE PROTEIN"/>
    <property type="match status" value="1"/>
</dbReference>
<dbReference type="InterPro" id="IPR035906">
    <property type="entry name" value="MetI-like_sf"/>
</dbReference>
<dbReference type="Proteomes" id="UP000029692">
    <property type="component" value="Unassembled WGS sequence"/>
</dbReference>
<evidence type="ECO:0000256" key="7">
    <source>
        <dbReference type="RuleBase" id="RU363032"/>
    </source>
</evidence>
<evidence type="ECO:0000259" key="8">
    <source>
        <dbReference type="PROSITE" id="PS50928"/>
    </source>
</evidence>
<dbReference type="PANTHER" id="PTHR30193:SF18">
    <property type="entry name" value="OSMOPROTECTIVE COMPOUNDS UPTAKE PERMEASE PROTEIN GGTC"/>
    <property type="match status" value="1"/>
</dbReference>
<dbReference type="InterPro" id="IPR000515">
    <property type="entry name" value="MetI-like"/>
</dbReference>
<feature type="transmembrane region" description="Helical" evidence="7">
    <location>
        <begin position="276"/>
        <end position="304"/>
    </location>
</feature>
<dbReference type="GO" id="GO:0005886">
    <property type="term" value="C:plasma membrane"/>
    <property type="evidence" value="ECO:0007669"/>
    <property type="project" value="UniProtKB-SubCell"/>
</dbReference>
<dbReference type="InterPro" id="IPR051393">
    <property type="entry name" value="ABC_transporter_permease"/>
</dbReference>
<comment type="similarity">
    <text evidence="7">Belongs to the binding-protein-dependent transport system permease family.</text>
</comment>
<feature type="domain" description="ABC transmembrane type-1" evidence="8">
    <location>
        <begin position="140"/>
        <end position="355"/>
    </location>
</feature>
<protein>
    <submittedName>
        <fullName evidence="9">ABC transporter</fullName>
    </submittedName>
</protein>
<dbReference type="PROSITE" id="PS50928">
    <property type="entry name" value="ABC_TM1"/>
    <property type="match status" value="1"/>
</dbReference>
<keyword evidence="4 7" id="KW-0812">Transmembrane</keyword>
<name>A0A098QU28_9SPIO</name>
<feature type="transmembrane region" description="Helical" evidence="7">
    <location>
        <begin position="338"/>
        <end position="356"/>
    </location>
</feature>
<keyword evidence="2 7" id="KW-0813">Transport</keyword>
<feature type="transmembrane region" description="Helical" evidence="7">
    <location>
        <begin position="48"/>
        <end position="72"/>
    </location>
</feature>
<evidence type="ECO:0000256" key="6">
    <source>
        <dbReference type="ARBA" id="ARBA00023136"/>
    </source>
</evidence>
<comment type="subcellular location">
    <subcellularLocation>
        <location evidence="1 7">Cell membrane</location>
        <topology evidence="1 7">Multi-pass membrane protein</topology>
    </subcellularLocation>
</comment>
<dbReference type="AlphaFoldDB" id="A0A098QU28"/>
<feature type="transmembrane region" description="Helical" evidence="7">
    <location>
        <begin position="144"/>
        <end position="164"/>
    </location>
</feature>
<evidence type="ECO:0000313" key="9">
    <source>
        <dbReference type="EMBL" id="KGE71239.1"/>
    </source>
</evidence>
<reference evidence="9 10" key="1">
    <citation type="submission" date="2014-05" db="EMBL/GenBank/DDBJ databases">
        <title>De novo Genome Sequence of Spirocheata sp.</title>
        <authorList>
            <person name="Shivani Y."/>
            <person name="Subhash Y."/>
            <person name="Tushar L."/>
            <person name="Sasikala C."/>
            <person name="Ramana C.V."/>
        </authorList>
    </citation>
    <scope>NUCLEOTIDE SEQUENCE [LARGE SCALE GENOMIC DNA]</scope>
    <source>
        <strain evidence="9 10">JC230</strain>
    </source>
</reference>
<keyword evidence="6 7" id="KW-0472">Membrane</keyword>
<gene>
    <name evidence="9" type="ORF">DC28_12360</name>
</gene>